<evidence type="ECO:0000313" key="3">
    <source>
        <dbReference type="Proteomes" id="UP001205906"/>
    </source>
</evidence>
<evidence type="ECO:0000313" key="2">
    <source>
        <dbReference type="EMBL" id="MCO6051766.1"/>
    </source>
</evidence>
<dbReference type="InterPro" id="IPR038225">
    <property type="entry name" value="TagF_sf"/>
</dbReference>
<protein>
    <submittedName>
        <fullName evidence="2">Type VI secretion system-associated protein TagF</fullName>
    </submittedName>
</protein>
<feature type="domain" description="PPM-type phosphatase" evidence="1">
    <location>
        <begin position="245"/>
        <end position="457"/>
    </location>
</feature>
<dbReference type="Pfam" id="PF09867">
    <property type="entry name" value="TagF_N"/>
    <property type="match status" value="1"/>
</dbReference>
<dbReference type="Gene3D" id="3.40.1730.10">
    <property type="entry name" value="pa0076 domain"/>
    <property type="match status" value="1"/>
</dbReference>
<proteinExistence type="predicted"/>
<dbReference type="RefSeq" id="WP_252821669.1">
    <property type="nucleotide sequence ID" value="NZ_JAMXQS010000009.1"/>
</dbReference>
<dbReference type="Proteomes" id="UP001205906">
    <property type="component" value="Unassembled WGS sequence"/>
</dbReference>
<dbReference type="PROSITE" id="PS51746">
    <property type="entry name" value="PPM_2"/>
    <property type="match status" value="1"/>
</dbReference>
<reference evidence="2 3" key="1">
    <citation type="submission" date="2022-06" db="EMBL/GenBank/DDBJ databases">
        <title>Mesorhizobium sp. strain RP14 Genome sequencing and assembly.</title>
        <authorList>
            <person name="Kim I."/>
        </authorList>
    </citation>
    <scope>NUCLEOTIDE SEQUENCE [LARGE SCALE GENOMIC DNA]</scope>
    <source>
        <strain evidence="3">RP14(2022)</strain>
    </source>
</reference>
<dbReference type="InterPro" id="IPR017748">
    <property type="entry name" value="TagF"/>
</dbReference>
<dbReference type="InterPro" id="IPR036457">
    <property type="entry name" value="PPM-type-like_dom_sf"/>
</dbReference>
<dbReference type="SMART" id="SM00332">
    <property type="entry name" value="PP2Cc"/>
    <property type="match status" value="1"/>
</dbReference>
<evidence type="ECO:0000259" key="1">
    <source>
        <dbReference type="PROSITE" id="PS51746"/>
    </source>
</evidence>
<name>A0ABT1CC65_9HYPH</name>
<dbReference type="NCBIfam" id="TIGR03373">
    <property type="entry name" value="VI_minor_4"/>
    <property type="match status" value="1"/>
</dbReference>
<dbReference type="InterPro" id="IPR001932">
    <property type="entry name" value="PPM-type_phosphatase-like_dom"/>
</dbReference>
<accession>A0ABT1CC65</accession>
<dbReference type="SUPFAM" id="SSF81606">
    <property type="entry name" value="PP2C-like"/>
    <property type="match status" value="1"/>
</dbReference>
<dbReference type="Gene3D" id="3.60.40.10">
    <property type="entry name" value="PPM-type phosphatase domain"/>
    <property type="match status" value="1"/>
</dbReference>
<comment type="caution">
    <text evidence="2">The sequence shown here is derived from an EMBL/GenBank/DDBJ whole genome shotgun (WGS) entry which is preliminary data.</text>
</comment>
<keyword evidence="3" id="KW-1185">Reference proteome</keyword>
<dbReference type="EMBL" id="JAMXQS010000009">
    <property type="protein sequence ID" value="MCO6051766.1"/>
    <property type="molecule type" value="Genomic_DNA"/>
</dbReference>
<sequence length="461" mass="49717">MRAAAPLSRGLEAETGFFGKLASQGDFVANRFDRSLRDLLDRWLQKALDHERRERGEAWRAGFAKMPAWRFVLGAEVVGRTPVMGVMVPSTDRVGRAFPLFLVSRLLNYRGPTRALCGESNWFTATETLLRRATAPGFDFASFDRQLAQLPPATGDSRAYQSLPPETDRSFWWTEGRREDRRFAALGLPAPDSFGRFLGSATEEEAAPLVSARNAAVPRPVVAHPSPPPPARSAPRPVRAVEPLRADAAGTSHPGTRLRLNADRLSDPALAHLHALADGQGESPAAAQAAELTIERLSRVEPAERLADLVASAKGALGSVNTLLRIGADEPPSVAVVALVSTQEEFAVVWAGDARVYLFRDGLMRPLTRDHMEVGLRRRLSRSVGGAAQFACDTVSGQLQDGDRFLLLSGALPRVVPERLIATRMSELETEALAEALIQDALIAGAPDNISACAVSFGGIG</sequence>
<gene>
    <name evidence="2" type="primary">tagF</name>
    <name evidence="2" type="ORF">NGM99_18430</name>
</gene>
<organism evidence="2 3">
    <name type="scientific">Mesorhizobium liriopis</name>
    <dbReference type="NCBI Taxonomy" id="2953882"/>
    <lineage>
        <taxon>Bacteria</taxon>
        <taxon>Pseudomonadati</taxon>
        <taxon>Pseudomonadota</taxon>
        <taxon>Alphaproteobacteria</taxon>
        <taxon>Hyphomicrobiales</taxon>
        <taxon>Phyllobacteriaceae</taxon>
        <taxon>Mesorhizobium</taxon>
    </lineage>
</organism>